<dbReference type="AlphaFoldDB" id="A0A2S5BFZ7"/>
<evidence type="ECO:0000313" key="3">
    <source>
        <dbReference type="Proteomes" id="UP000237144"/>
    </source>
</evidence>
<dbReference type="EMBL" id="PJQD01000013">
    <property type="protein sequence ID" value="POY75673.1"/>
    <property type="molecule type" value="Genomic_DNA"/>
</dbReference>
<feature type="region of interest" description="Disordered" evidence="1">
    <location>
        <begin position="1"/>
        <end position="56"/>
    </location>
</feature>
<accession>A0A2S5BFZ7</accession>
<feature type="compositionally biased region" description="Polar residues" evidence="1">
    <location>
        <begin position="35"/>
        <end position="46"/>
    </location>
</feature>
<comment type="caution">
    <text evidence="2">The sequence shown here is derived from an EMBL/GenBank/DDBJ whole genome shotgun (WGS) entry which is preliminary data.</text>
</comment>
<reference evidence="2 3" key="1">
    <citation type="journal article" date="2018" name="Front. Microbiol.">
        <title>Prospects for Fungal Bioremediation of Acidic Radioactive Waste Sites: Characterization and Genome Sequence of Rhodotorula taiwanensis MD1149.</title>
        <authorList>
            <person name="Tkavc R."/>
            <person name="Matrosova V.Y."/>
            <person name="Grichenko O.E."/>
            <person name="Gostincar C."/>
            <person name="Volpe R.P."/>
            <person name="Klimenkova P."/>
            <person name="Gaidamakova E.K."/>
            <person name="Zhou C.E."/>
            <person name="Stewart B.J."/>
            <person name="Lyman M.G."/>
            <person name="Malfatti S.A."/>
            <person name="Rubinfeld B."/>
            <person name="Courtot M."/>
            <person name="Singh J."/>
            <person name="Dalgard C.L."/>
            <person name="Hamilton T."/>
            <person name="Frey K.G."/>
            <person name="Gunde-Cimerman N."/>
            <person name="Dugan L."/>
            <person name="Daly M.J."/>
        </authorList>
    </citation>
    <scope>NUCLEOTIDE SEQUENCE [LARGE SCALE GENOMIC DNA]</scope>
    <source>
        <strain evidence="2 3">MD1149</strain>
    </source>
</reference>
<evidence type="ECO:0000256" key="1">
    <source>
        <dbReference type="SAM" id="MobiDB-lite"/>
    </source>
</evidence>
<dbReference type="OrthoDB" id="2523323at2759"/>
<evidence type="ECO:0000313" key="2">
    <source>
        <dbReference type="EMBL" id="POY75673.1"/>
    </source>
</evidence>
<gene>
    <name evidence="2" type="ORF">BMF94_1296</name>
</gene>
<feature type="region of interest" description="Disordered" evidence="1">
    <location>
        <begin position="69"/>
        <end position="88"/>
    </location>
</feature>
<feature type="compositionally biased region" description="Basic and acidic residues" evidence="1">
    <location>
        <begin position="47"/>
        <end position="56"/>
    </location>
</feature>
<evidence type="ECO:0008006" key="4">
    <source>
        <dbReference type="Google" id="ProtNLM"/>
    </source>
</evidence>
<dbReference type="Proteomes" id="UP000237144">
    <property type="component" value="Unassembled WGS sequence"/>
</dbReference>
<name>A0A2S5BFZ7_9BASI</name>
<proteinExistence type="predicted"/>
<organism evidence="2 3">
    <name type="scientific">Rhodotorula taiwanensis</name>
    <dbReference type="NCBI Taxonomy" id="741276"/>
    <lineage>
        <taxon>Eukaryota</taxon>
        <taxon>Fungi</taxon>
        <taxon>Dikarya</taxon>
        <taxon>Basidiomycota</taxon>
        <taxon>Pucciniomycotina</taxon>
        <taxon>Microbotryomycetes</taxon>
        <taxon>Sporidiobolales</taxon>
        <taxon>Sporidiobolaceae</taxon>
        <taxon>Rhodotorula</taxon>
    </lineage>
</organism>
<sequence>MSSTGTQTGGPAGPDVTTKASEFKPDISTRYANFEDNQPTAGSNPHQVHEKPSGLDKAAGKLEQVTGKVMGDKELQARGLQDQGKVDDAKEIHKLQTEAGGDLSYADRR</sequence>
<keyword evidence="3" id="KW-1185">Reference proteome</keyword>
<protein>
    <recommendedName>
        <fullName evidence="4">CsbD-like domain-containing protein</fullName>
    </recommendedName>
</protein>